<dbReference type="AlphaFoldDB" id="A0A372JE56"/>
<sequence length="225" mass="25934">MTGPRIVERTEWITARRAFLEREKEVTRARDALNAERRRLPMLVVDKEYVFEGPEGERRLPDLFGDRRQLLVYHFMWPLEGHDWCPVCSLFIDNIGHLAHLRARDTALVIACAAPQSDIQPFRKRMGWDIPWYTTRGDDFYTDFSLDLGGGQTELPGVSAFLKDDDGRVLYGYSTHGRGSDILNNTYNYLDLTPLGRQEDGMEDTMAWIRHHDRYDDPGGASCHG</sequence>
<dbReference type="Gene3D" id="3.40.30.10">
    <property type="entry name" value="Glutaredoxin"/>
    <property type="match status" value="1"/>
</dbReference>
<proteinExistence type="predicted"/>
<reference evidence="1 2" key="1">
    <citation type="submission" date="2018-08" db="EMBL/GenBank/DDBJ databases">
        <title>Actinomadura jelena sp. nov., a novel Actinomycete isolated from soil in Chad.</title>
        <authorList>
            <person name="Shi L."/>
        </authorList>
    </citation>
    <scope>NUCLEOTIDE SEQUENCE [LARGE SCALE GENOMIC DNA]</scope>
    <source>
        <strain evidence="1 2">NEAU-G17</strain>
    </source>
</reference>
<protein>
    <submittedName>
        <fullName evidence="1">DUF899 domain-containing protein</fullName>
    </submittedName>
</protein>
<gene>
    <name evidence="1" type="ORF">DZF91_28460</name>
</gene>
<name>A0A372JE56_9ACTN</name>
<evidence type="ECO:0000313" key="1">
    <source>
        <dbReference type="EMBL" id="RFU38291.1"/>
    </source>
</evidence>
<dbReference type="EMBL" id="QURH01000835">
    <property type="protein sequence ID" value="RFU38291.1"/>
    <property type="molecule type" value="Genomic_DNA"/>
</dbReference>
<accession>A0A372JE56</accession>
<dbReference type="InterPro" id="IPR036249">
    <property type="entry name" value="Thioredoxin-like_sf"/>
</dbReference>
<comment type="caution">
    <text evidence="1">The sequence shown here is derived from an EMBL/GenBank/DDBJ whole genome shotgun (WGS) entry which is preliminary data.</text>
</comment>
<dbReference type="OrthoDB" id="4721017at2"/>
<evidence type="ECO:0000313" key="2">
    <source>
        <dbReference type="Proteomes" id="UP000261811"/>
    </source>
</evidence>
<dbReference type="Pfam" id="PF05988">
    <property type="entry name" value="DUF899"/>
    <property type="match status" value="1"/>
</dbReference>
<dbReference type="Proteomes" id="UP000261811">
    <property type="component" value="Unassembled WGS sequence"/>
</dbReference>
<organism evidence="1 2">
    <name type="scientific">Actinomadura logoneensis</name>
    <dbReference type="NCBI Taxonomy" id="2293572"/>
    <lineage>
        <taxon>Bacteria</taxon>
        <taxon>Bacillati</taxon>
        <taxon>Actinomycetota</taxon>
        <taxon>Actinomycetes</taxon>
        <taxon>Streptosporangiales</taxon>
        <taxon>Thermomonosporaceae</taxon>
        <taxon>Actinomadura</taxon>
    </lineage>
</organism>
<keyword evidence="2" id="KW-1185">Reference proteome</keyword>
<dbReference type="InterPro" id="IPR010296">
    <property type="entry name" value="DUF899_thioredox"/>
</dbReference>
<dbReference type="RefSeq" id="WP_117360201.1">
    <property type="nucleotide sequence ID" value="NZ_QURH01000835.1"/>
</dbReference>
<dbReference type="SUPFAM" id="SSF52833">
    <property type="entry name" value="Thioredoxin-like"/>
    <property type="match status" value="1"/>
</dbReference>